<proteinExistence type="predicted"/>
<evidence type="ECO:0000313" key="1">
    <source>
        <dbReference type="EMBL" id="TMJ01018.1"/>
    </source>
</evidence>
<reference evidence="1 2" key="1">
    <citation type="journal article" date="2019" name="Nat. Microbiol.">
        <title>Mediterranean grassland soil C-N compound turnover is dependent on rainfall and depth, and is mediated by genomically divergent microorganisms.</title>
        <authorList>
            <person name="Diamond S."/>
            <person name="Andeer P.F."/>
            <person name="Li Z."/>
            <person name="Crits-Christoph A."/>
            <person name="Burstein D."/>
            <person name="Anantharaman K."/>
            <person name="Lane K.R."/>
            <person name="Thomas B.C."/>
            <person name="Pan C."/>
            <person name="Northen T.R."/>
            <person name="Banfield J.F."/>
        </authorList>
    </citation>
    <scope>NUCLEOTIDE SEQUENCE [LARGE SCALE GENOMIC DNA]</scope>
    <source>
        <strain evidence="1">NP_4</strain>
    </source>
</reference>
<protein>
    <submittedName>
        <fullName evidence="1">Uncharacterized protein</fullName>
    </submittedName>
</protein>
<sequence length="163" mass="16674">MRFTRVVLAGFLLTVVMAVAGYGAPGGSSSVSVAAAAGIDITVPGAASIGSTVPGSCGSSTPSAVNVKSNKAWNLQIRSEPVGYPNGKAKNGTTEMYNAFQYKGADVASFTSVTSSYANLYGSNQLKTAGAGVDVSMTYQQCVDYSDSPATYTIVVEYLGIQP</sequence>
<gene>
    <name evidence="1" type="ORF">E6H01_08405</name>
</gene>
<evidence type="ECO:0000313" key="2">
    <source>
        <dbReference type="Proteomes" id="UP000319353"/>
    </source>
</evidence>
<accession>A0A537KZ66</accession>
<dbReference type="AlphaFoldDB" id="A0A537KZ66"/>
<comment type="caution">
    <text evidence="1">The sequence shown here is derived from an EMBL/GenBank/DDBJ whole genome shotgun (WGS) entry which is preliminary data.</text>
</comment>
<organism evidence="1 2">
    <name type="scientific">Candidatus Segetimicrobium genomatis</name>
    <dbReference type="NCBI Taxonomy" id="2569760"/>
    <lineage>
        <taxon>Bacteria</taxon>
        <taxon>Bacillati</taxon>
        <taxon>Candidatus Sysuimicrobiota</taxon>
        <taxon>Candidatus Sysuimicrobiia</taxon>
        <taxon>Candidatus Sysuimicrobiales</taxon>
        <taxon>Candidatus Segetimicrobiaceae</taxon>
        <taxon>Candidatus Segetimicrobium</taxon>
    </lineage>
</organism>
<dbReference type="EMBL" id="VBAL01000110">
    <property type="protein sequence ID" value="TMJ01018.1"/>
    <property type="molecule type" value="Genomic_DNA"/>
</dbReference>
<dbReference type="Proteomes" id="UP000319353">
    <property type="component" value="Unassembled WGS sequence"/>
</dbReference>
<name>A0A537KZ66_9BACT</name>